<reference evidence="1 2" key="1">
    <citation type="submission" date="2023-01" db="EMBL/GenBank/DDBJ databases">
        <authorList>
            <person name="Whitehead M."/>
        </authorList>
    </citation>
    <scope>NUCLEOTIDE SEQUENCE [LARGE SCALE GENOMIC DNA]</scope>
</reference>
<name>A0AAV0WK35_9HEMI</name>
<organism evidence="1 2">
    <name type="scientific">Macrosiphum euphorbiae</name>
    <name type="common">potato aphid</name>
    <dbReference type="NCBI Taxonomy" id="13131"/>
    <lineage>
        <taxon>Eukaryota</taxon>
        <taxon>Metazoa</taxon>
        <taxon>Ecdysozoa</taxon>
        <taxon>Arthropoda</taxon>
        <taxon>Hexapoda</taxon>
        <taxon>Insecta</taxon>
        <taxon>Pterygota</taxon>
        <taxon>Neoptera</taxon>
        <taxon>Paraneoptera</taxon>
        <taxon>Hemiptera</taxon>
        <taxon>Sternorrhyncha</taxon>
        <taxon>Aphidomorpha</taxon>
        <taxon>Aphidoidea</taxon>
        <taxon>Aphididae</taxon>
        <taxon>Macrosiphini</taxon>
        <taxon>Macrosiphum</taxon>
    </lineage>
</organism>
<dbReference type="Proteomes" id="UP001160148">
    <property type="component" value="Unassembled WGS sequence"/>
</dbReference>
<protein>
    <submittedName>
        <fullName evidence="1">Uncharacterized protein</fullName>
    </submittedName>
</protein>
<evidence type="ECO:0000313" key="1">
    <source>
        <dbReference type="EMBL" id="CAI6355992.1"/>
    </source>
</evidence>
<sequence length="110" mass="12646">MLNGLIKSIQEIIENGFQKCLSEAKDMAKSLNITSEFTNKRTSVESKDTENKFRAQCYEALDSILSSLCWRFEKMSQISSDFNFLSGNLLSTMESEKIKLWVKDLALKYD</sequence>
<proteinExistence type="predicted"/>
<comment type="caution">
    <text evidence="1">The sequence shown here is derived from an EMBL/GenBank/DDBJ whole genome shotgun (WGS) entry which is preliminary data.</text>
</comment>
<keyword evidence="2" id="KW-1185">Reference proteome</keyword>
<evidence type="ECO:0000313" key="2">
    <source>
        <dbReference type="Proteomes" id="UP001160148"/>
    </source>
</evidence>
<dbReference type="AlphaFoldDB" id="A0AAV0WK35"/>
<dbReference type="EMBL" id="CARXXK010000002">
    <property type="protein sequence ID" value="CAI6355992.1"/>
    <property type="molecule type" value="Genomic_DNA"/>
</dbReference>
<gene>
    <name evidence="1" type="ORF">MEUPH1_LOCUS11781</name>
</gene>
<accession>A0AAV0WK35</accession>